<dbReference type="EMBL" id="CM047748">
    <property type="protein sequence ID" value="KAJ0014708.1"/>
    <property type="molecule type" value="Genomic_DNA"/>
</dbReference>
<comment type="caution">
    <text evidence="1">The sequence shown here is derived from an EMBL/GenBank/DDBJ whole genome shotgun (WGS) entry which is preliminary data.</text>
</comment>
<reference evidence="2" key="1">
    <citation type="journal article" date="2023" name="G3 (Bethesda)">
        <title>Genome assembly and association tests identify interacting loci associated with vigor, precocity, and sex in interspecific pistachio rootstocks.</title>
        <authorList>
            <person name="Palmer W."/>
            <person name="Jacygrad E."/>
            <person name="Sagayaradj S."/>
            <person name="Cavanaugh K."/>
            <person name="Han R."/>
            <person name="Bertier L."/>
            <person name="Beede B."/>
            <person name="Kafkas S."/>
            <person name="Golino D."/>
            <person name="Preece J."/>
            <person name="Michelmore R."/>
        </authorList>
    </citation>
    <scope>NUCLEOTIDE SEQUENCE [LARGE SCALE GENOMIC DNA]</scope>
</reference>
<sequence length="82" mass="8926">MVGGKVTTRPLLVKQQCSPDDIISTHINGAENGGGGYTGAVSICSFDSSVKALVEYYITLRNILHILKHFWLQPLVHRTDGS</sequence>
<dbReference type="Proteomes" id="UP001163603">
    <property type="component" value="Chromosome 13"/>
</dbReference>
<protein>
    <submittedName>
        <fullName evidence="1">Uncharacterized protein</fullName>
    </submittedName>
</protein>
<keyword evidence="2" id="KW-1185">Reference proteome</keyword>
<proteinExistence type="predicted"/>
<organism evidence="1 2">
    <name type="scientific">Pistacia integerrima</name>
    <dbReference type="NCBI Taxonomy" id="434235"/>
    <lineage>
        <taxon>Eukaryota</taxon>
        <taxon>Viridiplantae</taxon>
        <taxon>Streptophyta</taxon>
        <taxon>Embryophyta</taxon>
        <taxon>Tracheophyta</taxon>
        <taxon>Spermatophyta</taxon>
        <taxon>Magnoliopsida</taxon>
        <taxon>eudicotyledons</taxon>
        <taxon>Gunneridae</taxon>
        <taxon>Pentapetalae</taxon>
        <taxon>rosids</taxon>
        <taxon>malvids</taxon>
        <taxon>Sapindales</taxon>
        <taxon>Anacardiaceae</taxon>
        <taxon>Pistacia</taxon>
    </lineage>
</organism>
<name>A0ACC0XBN3_9ROSI</name>
<evidence type="ECO:0000313" key="2">
    <source>
        <dbReference type="Proteomes" id="UP001163603"/>
    </source>
</evidence>
<evidence type="ECO:0000313" key="1">
    <source>
        <dbReference type="EMBL" id="KAJ0014708.1"/>
    </source>
</evidence>
<accession>A0ACC0XBN3</accession>
<gene>
    <name evidence="1" type="ORF">Pint_19939</name>
</gene>